<gene>
    <name evidence="1" type="ORF">OWV82_005983</name>
</gene>
<dbReference type="EMBL" id="CM051396">
    <property type="protein sequence ID" value="KAJ4722492.1"/>
    <property type="molecule type" value="Genomic_DNA"/>
</dbReference>
<keyword evidence="2" id="KW-1185">Reference proteome</keyword>
<comment type="caution">
    <text evidence="1">The sequence shown here is derived from an EMBL/GenBank/DDBJ whole genome shotgun (WGS) entry which is preliminary data.</text>
</comment>
<sequence>MAICLNNNGQQTNVEVNSGTFWPQSTATRAVKMVVDTIFTEWPHLERLEALVDVENVGFLQEGVLRKYYIQKGKTIDMIMFSLLSTDPR</sequence>
<organism evidence="1 2">
    <name type="scientific">Melia azedarach</name>
    <name type="common">Chinaberry tree</name>
    <dbReference type="NCBI Taxonomy" id="155640"/>
    <lineage>
        <taxon>Eukaryota</taxon>
        <taxon>Viridiplantae</taxon>
        <taxon>Streptophyta</taxon>
        <taxon>Embryophyta</taxon>
        <taxon>Tracheophyta</taxon>
        <taxon>Spermatophyta</taxon>
        <taxon>Magnoliopsida</taxon>
        <taxon>eudicotyledons</taxon>
        <taxon>Gunneridae</taxon>
        <taxon>Pentapetalae</taxon>
        <taxon>rosids</taxon>
        <taxon>malvids</taxon>
        <taxon>Sapindales</taxon>
        <taxon>Meliaceae</taxon>
        <taxon>Melia</taxon>
    </lineage>
</organism>
<proteinExistence type="predicted"/>
<dbReference type="Proteomes" id="UP001164539">
    <property type="component" value="Chromosome 3"/>
</dbReference>
<evidence type="ECO:0000313" key="2">
    <source>
        <dbReference type="Proteomes" id="UP001164539"/>
    </source>
</evidence>
<accession>A0ACC1YH20</accession>
<name>A0ACC1YH20_MELAZ</name>
<reference evidence="1 2" key="1">
    <citation type="journal article" date="2023" name="Science">
        <title>Complex scaffold remodeling in plant triterpene biosynthesis.</title>
        <authorList>
            <person name="De La Pena R."/>
            <person name="Hodgson H."/>
            <person name="Liu J.C."/>
            <person name="Stephenson M.J."/>
            <person name="Martin A.C."/>
            <person name="Owen C."/>
            <person name="Harkess A."/>
            <person name="Leebens-Mack J."/>
            <person name="Jimenez L.E."/>
            <person name="Osbourn A."/>
            <person name="Sattely E.S."/>
        </authorList>
    </citation>
    <scope>NUCLEOTIDE SEQUENCE [LARGE SCALE GENOMIC DNA]</scope>
    <source>
        <strain evidence="2">cv. JPN11</strain>
        <tissue evidence="1">Leaf</tissue>
    </source>
</reference>
<protein>
    <submittedName>
        <fullName evidence="1">Acetyltransferase (GNAT) domain protein</fullName>
    </submittedName>
</protein>
<evidence type="ECO:0000313" key="1">
    <source>
        <dbReference type="EMBL" id="KAJ4722492.1"/>
    </source>
</evidence>